<sequence length="62" mass="7542">MIKLRKTFKYSTIFIWAVAFLYYLDIFMPKNIWYLVLGFLGLFFSYLLINKIFDSIPYKQKG</sequence>
<keyword evidence="1" id="KW-0812">Transmembrane</keyword>
<evidence type="ECO:0000313" key="3">
    <source>
        <dbReference type="Proteomes" id="UP000321363"/>
    </source>
</evidence>
<accession>A0A5C6VK23</accession>
<feature type="transmembrane region" description="Helical" evidence="1">
    <location>
        <begin position="7"/>
        <end position="26"/>
    </location>
</feature>
<proteinExistence type="predicted"/>
<organism evidence="2 3">
    <name type="scientific">Metabacillus litoralis</name>
    <dbReference type="NCBI Taxonomy" id="152268"/>
    <lineage>
        <taxon>Bacteria</taxon>
        <taxon>Bacillati</taxon>
        <taxon>Bacillota</taxon>
        <taxon>Bacilli</taxon>
        <taxon>Bacillales</taxon>
        <taxon>Bacillaceae</taxon>
        <taxon>Metabacillus</taxon>
    </lineage>
</organism>
<protein>
    <submittedName>
        <fullName evidence="2">Uncharacterized protein</fullName>
    </submittedName>
</protein>
<dbReference type="AlphaFoldDB" id="A0A5C6VK23"/>
<keyword evidence="1" id="KW-0472">Membrane</keyword>
<gene>
    <name evidence="2" type="ORF">FS935_19775</name>
</gene>
<keyword evidence="1" id="KW-1133">Transmembrane helix</keyword>
<evidence type="ECO:0000313" key="2">
    <source>
        <dbReference type="EMBL" id="TXC85783.1"/>
    </source>
</evidence>
<keyword evidence="3" id="KW-1185">Reference proteome</keyword>
<name>A0A5C6VK23_9BACI</name>
<dbReference type="EMBL" id="VOQF01000016">
    <property type="protein sequence ID" value="TXC85783.1"/>
    <property type="molecule type" value="Genomic_DNA"/>
</dbReference>
<reference evidence="2 3" key="1">
    <citation type="journal article" date="2005" name="Int. J. Syst. Evol. Microbiol.">
        <title>Bacillus litoralis sp. nov., isolated from a tidal flat of the Yellow Sea in Korea.</title>
        <authorList>
            <person name="Yoon J.H."/>
            <person name="Oh T.K."/>
        </authorList>
    </citation>
    <scope>NUCLEOTIDE SEQUENCE [LARGE SCALE GENOMIC DNA]</scope>
    <source>
        <strain evidence="2 3">SW-211</strain>
    </source>
</reference>
<feature type="transmembrane region" description="Helical" evidence="1">
    <location>
        <begin position="32"/>
        <end position="49"/>
    </location>
</feature>
<comment type="caution">
    <text evidence="2">The sequence shown here is derived from an EMBL/GenBank/DDBJ whole genome shotgun (WGS) entry which is preliminary data.</text>
</comment>
<evidence type="ECO:0000256" key="1">
    <source>
        <dbReference type="SAM" id="Phobius"/>
    </source>
</evidence>
<dbReference type="Proteomes" id="UP000321363">
    <property type="component" value="Unassembled WGS sequence"/>
</dbReference>